<sequence length="449" mass="50746">MEGNKLFHDRYFLERLLGRGNFSEVWLAKDTKTDIQVALKIYAPATGLDDAGLNVFAREFSLVVNANHKNLLKPLYYDSCDRKPYLVLPYCKQGSIMKQVGKFTEQEAWKLIRDVASGLAWLHGMNPPVIHQDIKPDNIMIGEKGDFMITDFGVSSHLKSTLRKSLSSAFSSAGTIAYMAPERFGKDNTPIMANDIYSLGATAFEMLAGDTPFGDDGGLVQKKGAEVPELQGDFSVQLKKVIAKCLRTNPWERPTAEQLEIYASAGMRGETIRFIDEKTFFQKHKIVIILAVVLGFASFVVGGVMLNNHRENERELRRVMAEKQYNDSLSFCIQRYLVTADSLKEIGDQHYENYEIAYLAAFENYKRAQDCTFKFIGDSVSVDEKKWEGMKSVENELYAAYKTFNEKANFFAEEKEIADDFKMRADKISTVIDIESVGKVLSDTVKTEN</sequence>
<keyword evidence="10" id="KW-0723">Serine/threonine-protein kinase</keyword>
<dbReference type="Proteomes" id="UP000310760">
    <property type="component" value="Unassembled WGS sequence"/>
</dbReference>
<evidence type="ECO:0000259" key="9">
    <source>
        <dbReference type="PROSITE" id="PS50011"/>
    </source>
</evidence>
<reference evidence="10 11" key="1">
    <citation type="submission" date="2019-04" db="EMBL/GenBank/DDBJ databases">
        <title>Microbes associate with the intestines of laboratory mice.</title>
        <authorList>
            <person name="Navarre W."/>
            <person name="Wong E."/>
            <person name="Huang K."/>
            <person name="Tropini C."/>
            <person name="Ng K."/>
            <person name="Yu B."/>
        </authorList>
    </citation>
    <scope>NUCLEOTIDE SEQUENCE [LARGE SCALE GENOMIC DNA]</scope>
    <source>
        <strain evidence="10 11">NM22_B1</strain>
    </source>
</reference>
<evidence type="ECO:0000313" key="10">
    <source>
        <dbReference type="EMBL" id="TGY69984.1"/>
    </source>
</evidence>
<dbReference type="InterPro" id="IPR011009">
    <property type="entry name" value="Kinase-like_dom_sf"/>
</dbReference>
<dbReference type="EMBL" id="SRYJ01000023">
    <property type="protein sequence ID" value="TGY69984.1"/>
    <property type="molecule type" value="Genomic_DNA"/>
</dbReference>
<evidence type="ECO:0000256" key="2">
    <source>
        <dbReference type="ARBA" id="ARBA00012513"/>
    </source>
</evidence>
<dbReference type="InterPro" id="IPR000719">
    <property type="entry name" value="Prot_kinase_dom"/>
</dbReference>
<dbReference type="SMART" id="SM00220">
    <property type="entry name" value="S_TKc"/>
    <property type="match status" value="1"/>
</dbReference>
<evidence type="ECO:0000256" key="8">
    <source>
        <dbReference type="SAM" id="Phobius"/>
    </source>
</evidence>
<feature type="transmembrane region" description="Helical" evidence="8">
    <location>
        <begin position="286"/>
        <end position="308"/>
    </location>
</feature>
<dbReference type="PANTHER" id="PTHR43671:SF13">
    <property type="entry name" value="SERINE_THREONINE-PROTEIN KINASE NEK2"/>
    <property type="match status" value="1"/>
</dbReference>
<dbReference type="PROSITE" id="PS50011">
    <property type="entry name" value="PROTEIN_KINASE_DOM"/>
    <property type="match status" value="1"/>
</dbReference>
<keyword evidence="6 7" id="KW-0067">ATP-binding</keyword>
<feature type="binding site" evidence="7">
    <location>
        <position position="40"/>
    </location>
    <ligand>
        <name>ATP</name>
        <dbReference type="ChEBI" id="CHEBI:30616"/>
    </ligand>
</feature>
<keyword evidence="8" id="KW-0812">Transmembrane</keyword>
<evidence type="ECO:0000256" key="5">
    <source>
        <dbReference type="ARBA" id="ARBA00022777"/>
    </source>
</evidence>
<dbReference type="PROSITE" id="PS00108">
    <property type="entry name" value="PROTEIN_KINASE_ST"/>
    <property type="match status" value="1"/>
</dbReference>
<comment type="caution">
    <text evidence="10">The sequence shown here is derived from an EMBL/GenBank/DDBJ whole genome shotgun (WGS) entry which is preliminary data.</text>
</comment>
<dbReference type="InterPro" id="IPR050660">
    <property type="entry name" value="NEK_Ser/Thr_kinase"/>
</dbReference>
<organism evidence="10 11">
    <name type="scientific">Phocaeicola sartorii</name>
    <dbReference type="NCBI Taxonomy" id="671267"/>
    <lineage>
        <taxon>Bacteria</taxon>
        <taxon>Pseudomonadati</taxon>
        <taxon>Bacteroidota</taxon>
        <taxon>Bacteroidia</taxon>
        <taxon>Bacteroidales</taxon>
        <taxon>Bacteroidaceae</taxon>
        <taxon>Phocaeicola</taxon>
    </lineage>
</organism>
<keyword evidence="4 7" id="KW-0547">Nucleotide-binding</keyword>
<evidence type="ECO:0000313" key="11">
    <source>
        <dbReference type="Proteomes" id="UP000310760"/>
    </source>
</evidence>
<keyword evidence="5 10" id="KW-0418">Kinase</keyword>
<dbReference type="PROSITE" id="PS00107">
    <property type="entry name" value="PROTEIN_KINASE_ATP"/>
    <property type="match status" value="1"/>
</dbReference>
<dbReference type="CDD" id="cd14014">
    <property type="entry name" value="STKc_PknB_like"/>
    <property type="match status" value="1"/>
</dbReference>
<dbReference type="InterPro" id="IPR008271">
    <property type="entry name" value="Ser/Thr_kinase_AS"/>
</dbReference>
<dbReference type="RefSeq" id="WP_135951775.1">
    <property type="nucleotide sequence ID" value="NZ_CAOOJZ010000037.1"/>
</dbReference>
<dbReference type="PANTHER" id="PTHR43671">
    <property type="entry name" value="SERINE/THREONINE-PROTEIN KINASE NEK"/>
    <property type="match status" value="1"/>
</dbReference>
<dbReference type="EC" id="2.7.11.1" evidence="2"/>
<feature type="domain" description="Protein kinase" evidence="9">
    <location>
        <begin position="11"/>
        <end position="263"/>
    </location>
</feature>
<evidence type="ECO:0000256" key="1">
    <source>
        <dbReference type="ARBA" id="ARBA00010886"/>
    </source>
</evidence>
<dbReference type="InterPro" id="IPR017441">
    <property type="entry name" value="Protein_kinase_ATP_BS"/>
</dbReference>
<dbReference type="Pfam" id="PF00069">
    <property type="entry name" value="Pkinase"/>
    <property type="match status" value="1"/>
</dbReference>
<evidence type="ECO:0000256" key="3">
    <source>
        <dbReference type="ARBA" id="ARBA00022679"/>
    </source>
</evidence>
<evidence type="ECO:0000256" key="7">
    <source>
        <dbReference type="PROSITE-ProRule" id="PRU10141"/>
    </source>
</evidence>
<keyword evidence="8" id="KW-1133">Transmembrane helix</keyword>
<dbReference type="GO" id="GO:0005524">
    <property type="term" value="F:ATP binding"/>
    <property type="evidence" value="ECO:0007669"/>
    <property type="project" value="UniProtKB-UniRule"/>
</dbReference>
<evidence type="ECO:0000256" key="6">
    <source>
        <dbReference type="ARBA" id="ARBA00022840"/>
    </source>
</evidence>
<keyword evidence="3" id="KW-0808">Transferase</keyword>
<dbReference type="GO" id="GO:0004674">
    <property type="term" value="F:protein serine/threonine kinase activity"/>
    <property type="evidence" value="ECO:0007669"/>
    <property type="project" value="UniProtKB-KW"/>
</dbReference>
<proteinExistence type="inferred from homology"/>
<keyword evidence="8" id="KW-0472">Membrane</keyword>
<evidence type="ECO:0000256" key="4">
    <source>
        <dbReference type="ARBA" id="ARBA00022741"/>
    </source>
</evidence>
<dbReference type="Gene3D" id="1.10.510.10">
    <property type="entry name" value="Transferase(Phosphotransferase) domain 1"/>
    <property type="match status" value="1"/>
</dbReference>
<accession>A0A4S2FLX0</accession>
<gene>
    <name evidence="10" type="ORF">E5339_11525</name>
</gene>
<dbReference type="SUPFAM" id="SSF56112">
    <property type="entry name" value="Protein kinase-like (PK-like)"/>
    <property type="match status" value="1"/>
</dbReference>
<dbReference type="AlphaFoldDB" id="A0A4S2FLX0"/>
<comment type="similarity">
    <text evidence="1">Belongs to the protein kinase superfamily. NEK Ser/Thr protein kinase family. NIMA subfamily.</text>
</comment>
<protein>
    <recommendedName>
        <fullName evidence="2">non-specific serine/threonine protein kinase</fullName>
        <ecNumber evidence="2">2.7.11.1</ecNumber>
    </recommendedName>
</protein>
<name>A0A4S2FLX0_9BACT</name>